<comment type="catalytic activity">
    <reaction evidence="6 8">
        <text>2 cob(II)yrinate a,c diamide + reduced [electron-transfer flavoprotein] + 2 ATP = 2 adenosylcob(III)yrinate a,c-diamide + 2 triphosphate + oxidized [electron-transfer flavoprotein] + 3 H(+)</text>
        <dbReference type="Rhea" id="RHEA:11528"/>
        <dbReference type="Rhea" id="RHEA-COMP:10685"/>
        <dbReference type="Rhea" id="RHEA-COMP:10686"/>
        <dbReference type="ChEBI" id="CHEBI:15378"/>
        <dbReference type="ChEBI" id="CHEBI:18036"/>
        <dbReference type="ChEBI" id="CHEBI:30616"/>
        <dbReference type="ChEBI" id="CHEBI:57692"/>
        <dbReference type="ChEBI" id="CHEBI:58307"/>
        <dbReference type="ChEBI" id="CHEBI:58503"/>
        <dbReference type="ChEBI" id="CHEBI:58537"/>
        <dbReference type="EC" id="2.5.1.17"/>
    </reaction>
</comment>
<dbReference type="UniPathway" id="UPA00148">
    <property type="reaction ID" value="UER00233"/>
</dbReference>
<gene>
    <name evidence="9" type="primary">cobO</name>
    <name evidence="9" type="ORF">CEM_296</name>
</gene>
<dbReference type="GO" id="GO:0006779">
    <property type="term" value="P:porphyrin-containing compound biosynthetic process"/>
    <property type="evidence" value="ECO:0007669"/>
    <property type="project" value="UniProtKB-UniRule"/>
</dbReference>
<dbReference type="GO" id="GO:0005737">
    <property type="term" value="C:cytoplasm"/>
    <property type="evidence" value="ECO:0007669"/>
    <property type="project" value="UniProtKB-SubCell"/>
</dbReference>
<comment type="pathway">
    <text evidence="1 8">Cofactor biosynthesis; adenosylcobalamin biosynthesis; adenosylcobalamin from cob(II)yrinate a,c-diamide: step 2/7.</text>
</comment>
<dbReference type="PIRSF" id="PIRSF015617">
    <property type="entry name" value="Adensltrnsf_CobA"/>
    <property type="match status" value="1"/>
</dbReference>
<dbReference type="GO" id="GO:0009236">
    <property type="term" value="P:cobalamin biosynthetic process"/>
    <property type="evidence" value="ECO:0007669"/>
    <property type="project" value="UniProtKB-UniRule"/>
</dbReference>
<dbReference type="PANTHER" id="PTHR46638:SF1">
    <property type="entry name" value="CORRINOID ADENOSYLTRANSFERASE"/>
    <property type="match status" value="1"/>
</dbReference>
<dbReference type="GO" id="GO:0005524">
    <property type="term" value="F:ATP binding"/>
    <property type="evidence" value="ECO:0007669"/>
    <property type="project" value="UniProtKB-UniRule"/>
</dbReference>
<evidence type="ECO:0000256" key="5">
    <source>
        <dbReference type="ARBA" id="ARBA00024929"/>
    </source>
</evidence>
<sequence length="216" mass="25020">MTNILLQIIIIQKYINKINFDKIYINNNNIIKKKYINLRISKAKKNNGVFILIKGYGKGKSSSALGTVVRTLGHNYKIAVIQFVKGYKITGEYLFFKNHPFIDIYIMGYGFTWETNNKIQDLKASQTAWKLAESKLSNTYYKLLIFDEISYPINNCYIDIKRVAYKILTRSYLQNVIVTGRMIPVELQYIADTISTINNNKHALGLYIKSQDGIEY</sequence>
<dbReference type="HOGENOM" id="CLU_088595_0_0_6"/>
<dbReference type="PANTHER" id="PTHR46638">
    <property type="entry name" value="CORRINOID ADENOSYLTRANSFERASE"/>
    <property type="match status" value="1"/>
</dbReference>
<keyword evidence="10" id="KW-1185">Reference proteome</keyword>
<dbReference type="OrthoDB" id="9810309at2"/>
<evidence type="ECO:0000256" key="1">
    <source>
        <dbReference type="ARBA" id="ARBA00005121"/>
    </source>
</evidence>
<proteinExistence type="inferred from homology"/>
<dbReference type="InterPro" id="IPR003724">
    <property type="entry name" value="CblAdoTrfase_CobA"/>
</dbReference>
<dbReference type="STRING" id="1495769.CEM_296"/>
<dbReference type="GO" id="GO:0008817">
    <property type="term" value="F:corrinoid adenosyltransferase activity"/>
    <property type="evidence" value="ECO:0007669"/>
    <property type="project" value="UniProtKB-UniRule"/>
</dbReference>
<evidence type="ECO:0000256" key="7">
    <source>
        <dbReference type="ARBA" id="ARBA00048692"/>
    </source>
</evidence>
<dbReference type="Gene3D" id="3.40.50.300">
    <property type="entry name" value="P-loop containing nucleotide triphosphate hydrolases"/>
    <property type="match status" value="1"/>
</dbReference>
<keyword evidence="8" id="KW-0169">Cobalamin biosynthesis</keyword>
<dbReference type="SUPFAM" id="SSF52540">
    <property type="entry name" value="P-loop containing nucleoside triphosphate hydrolases"/>
    <property type="match status" value="1"/>
</dbReference>
<keyword evidence="8" id="KW-0963">Cytoplasm</keyword>
<evidence type="ECO:0000256" key="3">
    <source>
        <dbReference type="ARBA" id="ARBA00012454"/>
    </source>
</evidence>
<dbReference type="KEGG" id="eme:CEM_296"/>
<comment type="catalytic activity">
    <reaction evidence="7 8">
        <text>2 cob(II)alamin + reduced [electron-transfer flavoprotein] + 2 ATP = 2 adenosylcob(III)alamin + 2 triphosphate + oxidized [electron-transfer flavoprotein] + 3 H(+)</text>
        <dbReference type="Rhea" id="RHEA:28671"/>
        <dbReference type="Rhea" id="RHEA-COMP:10685"/>
        <dbReference type="Rhea" id="RHEA-COMP:10686"/>
        <dbReference type="ChEBI" id="CHEBI:15378"/>
        <dbReference type="ChEBI" id="CHEBI:16304"/>
        <dbReference type="ChEBI" id="CHEBI:18036"/>
        <dbReference type="ChEBI" id="CHEBI:18408"/>
        <dbReference type="ChEBI" id="CHEBI:30616"/>
        <dbReference type="ChEBI" id="CHEBI:57692"/>
        <dbReference type="ChEBI" id="CHEBI:58307"/>
        <dbReference type="EC" id="2.5.1.17"/>
    </reaction>
</comment>
<protein>
    <recommendedName>
        <fullName evidence="3 8">Corrinoid adenosyltransferase</fullName>
        <ecNumber evidence="3 8">2.5.1.17</ecNumber>
    </recommendedName>
    <alternativeName>
        <fullName evidence="8">Cob(II)alamin adenosyltransferase</fullName>
    </alternativeName>
    <alternativeName>
        <fullName evidence="8">Cob(II)yrinic acid a,c-diamide adenosyltransferase</fullName>
    </alternativeName>
</protein>
<dbReference type="InterPro" id="IPR027417">
    <property type="entry name" value="P-loop_NTPase"/>
</dbReference>
<keyword evidence="8" id="KW-0067">ATP-binding</keyword>
<dbReference type="Pfam" id="PF02572">
    <property type="entry name" value="CobA_CobO_BtuR"/>
    <property type="match status" value="1"/>
</dbReference>
<evidence type="ECO:0000313" key="10">
    <source>
        <dbReference type="Proteomes" id="UP000032420"/>
    </source>
</evidence>
<accession>A0A078KEF0</accession>
<evidence type="ECO:0000313" key="9">
    <source>
        <dbReference type="EMBL" id="CDZ16548.1"/>
    </source>
</evidence>
<dbReference type="Proteomes" id="UP000032420">
    <property type="component" value="Chromosome I"/>
</dbReference>
<evidence type="ECO:0000256" key="4">
    <source>
        <dbReference type="ARBA" id="ARBA00023244"/>
    </source>
</evidence>
<organism evidence="9 10">
    <name type="scientific">Candidatus Johnevansia muelleri</name>
    <dbReference type="NCBI Taxonomy" id="1495769"/>
    <lineage>
        <taxon>Bacteria</taxon>
        <taxon>Pseudomonadati</taxon>
        <taxon>Pseudomonadota</taxon>
        <taxon>Gammaproteobacteria</taxon>
        <taxon>Candidatus Johnevansiales</taxon>
        <taxon>Candidatus Johnevansiaceae</taxon>
        <taxon>Candidatus Johnevansia</taxon>
    </lineage>
</organism>
<evidence type="ECO:0000256" key="8">
    <source>
        <dbReference type="PIRNR" id="PIRNR015617"/>
    </source>
</evidence>
<dbReference type="EC" id="2.5.1.17" evidence="3 8"/>
<dbReference type="AlphaFoldDB" id="A0A078KEF0"/>
<reference evidence="10" key="1">
    <citation type="submission" date="2014-07" db="EMBL/GenBank/DDBJ databases">
        <authorList>
            <person name="Santos-Garcia D."/>
        </authorList>
    </citation>
    <scope>NUCLEOTIDE SEQUENCE [LARGE SCALE GENOMIC DNA]</scope>
</reference>
<name>A0A078KEF0_9GAMM</name>
<comment type="similarity">
    <text evidence="2 8">Belongs to the Cob(I)alamin adenosyltransferase family.</text>
</comment>
<keyword evidence="8 9" id="KW-0808">Transferase</keyword>
<comment type="subcellular location">
    <subcellularLocation>
        <location evidence="8">Cytoplasm</location>
    </subcellularLocation>
</comment>
<keyword evidence="8" id="KW-0547">Nucleotide-binding</keyword>
<comment type="function">
    <text evidence="5 8">Required for both de novo synthesis of the corrin ring for the assimilation of exogenous corrinoids. Participates in the adenosylation of a variety of incomplete and complete corrinoids.</text>
</comment>
<keyword evidence="4 8" id="KW-0627">Porphyrin biosynthesis</keyword>
<evidence type="ECO:0000256" key="6">
    <source>
        <dbReference type="ARBA" id="ARBA00048555"/>
    </source>
</evidence>
<evidence type="ECO:0000256" key="2">
    <source>
        <dbReference type="ARBA" id="ARBA00007487"/>
    </source>
</evidence>
<dbReference type="EMBL" id="LM655252">
    <property type="protein sequence ID" value="CDZ16548.1"/>
    <property type="molecule type" value="Genomic_DNA"/>
</dbReference>